<dbReference type="InterPro" id="IPR035903">
    <property type="entry name" value="HesB-like_dom_sf"/>
</dbReference>
<gene>
    <name evidence="2" type="ORF">LCGC14_1738550</name>
</gene>
<feature type="non-terminal residue" evidence="2">
    <location>
        <position position="1"/>
    </location>
</feature>
<dbReference type="SUPFAM" id="SSF89360">
    <property type="entry name" value="HesB-like domain"/>
    <property type="match status" value="1"/>
</dbReference>
<dbReference type="PANTHER" id="PTHR43011">
    <property type="entry name" value="IRON-SULFUR CLUSTER ASSEMBLY 2 HOMOLOG, MITOCHONDRIAL"/>
    <property type="match status" value="1"/>
</dbReference>
<comment type="caution">
    <text evidence="2">The sequence shown here is derived from an EMBL/GenBank/DDBJ whole genome shotgun (WGS) entry which is preliminary data.</text>
</comment>
<dbReference type="GO" id="GO:0051537">
    <property type="term" value="F:2 iron, 2 sulfur cluster binding"/>
    <property type="evidence" value="ECO:0007669"/>
    <property type="project" value="TreeGrafter"/>
</dbReference>
<reference evidence="2" key="1">
    <citation type="journal article" date="2015" name="Nature">
        <title>Complex archaea that bridge the gap between prokaryotes and eukaryotes.</title>
        <authorList>
            <person name="Spang A."/>
            <person name="Saw J.H."/>
            <person name="Jorgensen S.L."/>
            <person name="Zaremba-Niedzwiedzka K."/>
            <person name="Martijn J."/>
            <person name="Lind A.E."/>
            <person name="van Eijk R."/>
            <person name="Schleper C."/>
            <person name="Guy L."/>
            <person name="Ettema T.J."/>
        </authorList>
    </citation>
    <scope>NUCLEOTIDE SEQUENCE</scope>
</reference>
<evidence type="ECO:0000259" key="1">
    <source>
        <dbReference type="Pfam" id="PF01521"/>
    </source>
</evidence>
<protein>
    <recommendedName>
        <fullName evidence="1">Core domain-containing protein</fullName>
    </recommendedName>
</protein>
<evidence type="ECO:0000313" key="2">
    <source>
        <dbReference type="EMBL" id="KKM06975.1"/>
    </source>
</evidence>
<dbReference type="AlphaFoldDB" id="A0A0F9H7F8"/>
<accession>A0A0F9H7F8</accession>
<dbReference type="InterPro" id="IPR017870">
    <property type="entry name" value="FeS_cluster_insertion_CS"/>
</dbReference>
<dbReference type="Gene3D" id="2.60.300.12">
    <property type="entry name" value="HesB-like domain"/>
    <property type="match status" value="1"/>
</dbReference>
<dbReference type="GO" id="GO:0016226">
    <property type="term" value="P:iron-sulfur cluster assembly"/>
    <property type="evidence" value="ECO:0007669"/>
    <property type="project" value="InterPro"/>
</dbReference>
<name>A0A0F9H7F8_9ZZZZ</name>
<feature type="domain" description="Core" evidence="1">
    <location>
        <begin position="1"/>
        <end position="101"/>
    </location>
</feature>
<sequence length="105" mass="11218">KLTEAAQESAKALLSKESEPKTGLRVAVTGGGCSGFQYKIGWDDPTEQDDITTYENGLVVMVDQKSAGLLEGSILEFHNTIERQGFEVQNPNATGCCGCGKSFNT</sequence>
<dbReference type="PANTHER" id="PTHR43011:SF1">
    <property type="entry name" value="IRON-SULFUR CLUSTER ASSEMBLY 2 HOMOLOG, MITOCHONDRIAL"/>
    <property type="match status" value="1"/>
</dbReference>
<proteinExistence type="predicted"/>
<organism evidence="2">
    <name type="scientific">marine sediment metagenome</name>
    <dbReference type="NCBI Taxonomy" id="412755"/>
    <lineage>
        <taxon>unclassified sequences</taxon>
        <taxon>metagenomes</taxon>
        <taxon>ecological metagenomes</taxon>
    </lineage>
</organism>
<dbReference type="InterPro" id="IPR000361">
    <property type="entry name" value="ATAP_core_dom"/>
</dbReference>
<dbReference type="GO" id="GO:0051539">
    <property type="term" value="F:4 iron, 4 sulfur cluster binding"/>
    <property type="evidence" value="ECO:0007669"/>
    <property type="project" value="TreeGrafter"/>
</dbReference>
<dbReference type="PROSITE" id="PS01152">
    <property type="entry name" value="HESB"/>
    <property type="match status" value="1"/>
</dbReference>
<dbReference type="NCBIfam" id="TIGR00049">
    <property type="entry name" value="iron-sulfur cluster assembly accessory protein"/>
    <property type="match status" value="1"/>
</dbReference>
<dbReference type="Pfam" id="PF01521">
    <property type="entry name" value="Fe-S_biosyn"/>
    <property type="match status" value="1"/>
</dbReference>
<dbReference type="InterPro" id="IPR016092">
    <property type="entry name" value="ATAP"/>
</dbReference>
<dbReference type="GO" id="GO:0005506">
    <property type="term" value="F:iron ion binding"/>
    <property type="evidence" value="ECO:0007669"/>
    <property type="project" value="TreeGrafter"/>
</dbReference>
<dbReference type="EMBL" id="LAZR01015873">
    <property type="protein sequence ID" value="KKM06975.1"/>
    <property type="molecule type" value="Genomic_DNA"/>
</dbReference>